<dbReference type="Proteomes" id="UP001259572">
    <property type="component" value="Unassembled WGS sequence"/>
</dbReference>
<dbReference type="Gene3D" id="3.40.640.10">
    <property type="entry name" value="Type I PLP-dependent aspartate aminotransferase-like (Major domain)"/>
    <property type="match status" value="1"/>
</dbReference>
<dbReference type="InterPro" id="IPR015421">
    <property type="entry name" value="PyrdxlP-dep_Trfase_major"/>
</dbReference>
<evidence type="ECO:0000256" key="3">
    <source>
        <dbReference type="ARBA" id="ARBA00022898"/>
    </source>
</evidence>
<evidence type="ECO:0000313" key="5">
    <source>
        <dbReference type="EMBL" id="MDT9598805.1"/>
    </source>
</evidence>
<keyword evidence="3 4" id="KW-0663">Pyridoxal phosphate</keyword>
<proteinExistence type="inferred from homology"/>
<dbReference type="InterPro" id="IPR015422">
    <property type="entry name" value="PyrdxlP-dep_Trfase_small"/>
</dbReference>
<accession>A0ABU3Q5X2</accession>
<comment type="cofactor">
    <cofactor evidence="1">
        <name>pyridoxal 5'-phosphate</name>
        <dbReference type="ChEBI" id="CHEBI:597326"/>
    </cofactor>
</comment>
<dbReference type="Gene3D" id="3.90.1150.10">
    <property type="entry name" value="Aspartate Aminotransferase, domain 1"/>
    <property type="match status" value="1"/>
</dbReference>
<dbReference type="EMBL" id="JAVUPU010000003">
    <property type="protein sequence ID" value="MDT9598805.1"/>
    <property type="molecule type" value="Genomic_DNA"/>
</dbReference>
<dbReference type="SUPFAM" id="SSF53383">
    <property type="entry name" value="PLP-dependent transferases"/>
    <property type="match status" value="1"/>
</dbReference>
<dbReference type="RefSeq" id="WP_315725171.1">
    <property type="nucleotide sequence ID" value="NZ_JAVUPU010000003.1"/>
</dbReference>
<protein>
    <submittedName>
        <fullName evidence="5">Aminotransferase class III-fold pyridoxal phosphate-dependent enzyme</fullName>
    </submittedName>
</protein>
<keyword evidence="6" id="KW-1185">Reference proteome</keyword>
<evidence type="ECO:0000256" key="2">
    <source>
        <dbReference type="ARBA" id="ARBA00008954"/>
    </source>
</evidence>
<dbReference type="InterPro" id="IPR049704">
    <property type="entry name" value="Aminotrans_3_PPA_site"/>
</dbReference>
<reference evidence="5 6" key="1">
    <citation type="submission" date="2023-05" db="EMBL/GenBank/DDBJ databases">
        <authorList>
            <person name="Guo Y."/>
        </authorList>
    </citation>
    <scope>NUCLEOTIDE SEQUENCE [LARGE SCALE GENOMIC DNA]</scope>
    <source>
        <strain evidence="5 6">GR2756</strain>
    </source>
</reference>
<name>A0ABU3Q5X2_9SPHN</name>
<dbReference type="PANTHER" id="PTHR43094">
    <property type="entry name" value="AMINOTRANSFERASE"/>
    <property type="match status" value="1"/>
</dbReference>
<dbReference type="InterPro" id="IPR015424">
    <property type="entry name" value="PyrdxlP-dep_Trfase"/>
</dbReference>
<organism evidence="5 6">
    <name type="scientific">Sphingosinicella rhizophila</name>
    <dbReference type="NCBI Taxonomy" id="3050082"/>
    <lineage>
        <taxon>Bacteria</taxon>
        <taxon>Pseudomonadati</taxon>
        <taxon>Pseudomonadota</taxon>
        <taxon>Alphaproteobacteria</taxon>
        <taxon>Sphingomonadales</taxon>
        <taxon>Sphingosinicellaceae</taxon>
        <taxon>Sphingosinicella</taxon>
    </lineage>
</organism>
<dbReference type="PIRSF" id="PIRSF000521">
    <property type="entry name" value="Transaminase_4ab_Lys_Orn"/>
    <property type="match status" value="1"/>
</dbReference>
<dbReference type="Pfam" id="PF00202">
    <property type="entry name" value="Aminotran_3"/>
    <property type="match status" value="1"/>
</dbReference>
<keyword evidence="5" id="KW-0808">Transferase</keyword>
<evidence type="ECO:0000256" key="4">
    <source>
        <dbReference type="RuleBase" id="RU003560"/>
    </source>
</evidence>
<evidence type="ECO:0000313" key="6">
    <source>
        <dbReference type="Proteomes" id="UP001259572"/>
    </source>
</evidence>
<gene>
    <name evidence="5" type="ORF">RQX22_07585</name>
</gene>
<sequence length="431" mass="46575">MERAEGIYYWSQDGRRYIDAASGPVAVNLGHGNPAILKAIEEQARKVSFAFPLSFRSEAGIAFSDALLAAAGPRFQHVFVTSGGSEAVETCMKFARTYAVRKGESARRFFVSHDPSYHGATLGAMSLTGDCAMQELFGAIAPPAMKVPAPLSYRIPEGQTAEDHARHSLERLRASIEELGPENVLAFVMEPISGLSSGASAAPDFYYKGVREICSAYGVILIYDEVLTGAGRTGAFLASHHWPQSKPDLIALSKGISSGYLPLGAMLAPAEMVDLVARSGGFPHAQTYTNTPLACAAGAAILRAIEEEGLIANAETMGDLLRRRLLEIARNSPIIGDVRGRGLLLAIEIVADKRTKRMLPLNVNSPARIGQIAMEQGLVLYPRRTNGGKFGDWLMITPPLIIHASQVLDLAERLERTLNLYSDELVRDQLI</sequence>
<dbReference type="GO" id="GO:0008483">
    <property type="term" value="F:transaminase activity"/>
    <property type="evidence" value="ECO:0007669"/>
    <property type="project" value="UniProtKB-KW"/>
</dbReference>
<dbReference type="PROSITE" id="PS00600">
    <property type="entry name" value="AA_TRANSFER_CLASS_3"/>
    <property type="match status" value="1"/>
</dbReference>
<dbReference type="CDD" id="cd00610">
    <property type="entry name" value="OAT_like"/>
    <property type="match status" value="1"/>
</dbReference>
<dbReference type="InterPro" id="IPR005814">
    <property type="entry name" value="Aminotrans_3"/>
</dbReference>
<comment type="similarity">
    <text evidence="2 4">Belongs to the class-III pyridoxal-phosphate-dependent aminotransferase family.</text>
</comment>
<keyword evidence="5" id="KW-0032">Aminotransferase</keyword>
<dbReference type="PANTHER" id="PTHR43094:SF1">
    <property type="entry name" value="AMINOTRANSFERASE CLASS-III"/>
    <property type="match status" value="1"/>
</dbReference>
<evidence type="ECO:0000256" key="1">
    <source>
        <dbReference type="ARBA" id="ARBA00001933"/>
    </source>
</evidence>
<comment type="caution">
    <text evidence="5">The sequence shown here is derived from an EMBL/GenBank/DDBJ whole genome shotgun (WGS) entry which is preliminary data.</text>
</comment>